<accession>A0A6B3BUM0</accession>
<dbReference type="InterPro" id="IPR014942">
    <property type="entry name" value="AbiEii"/>
</dbReference>
<comment type="caution">
    <text evidence="1">The sequence shown here is derived from an EMBL/GenBank/DDBJ whole genome shotgun (WGS) entry which is preliminary data.</text>
</comment>
<gene>
    <name evidence="1" type="ORF">G3I71_20065</name>
</gene>
<evidence type="ECO:0000313" key="1">
    <source>
        <dbReference type="EMBL" id="NEC88065.1"/>
    </source>
</evidence>
<dbReference type="EMBL" id="JAAGLU010000015">
    <property type="protein sequence ID" value="NEC88065.1"/>
    <property type="molecule type" value="Genomic_DNA"/>
</dbReference>
<keyword evidence="1" id="KW-0808">Transferase</keyword>
<dbReference type="Pfam" id="PF08843">
    <property type="entry name" value="AbiEii"/>
    <property type="match status" value="1"/>
</dbReference>
<protein>
    <submittedName>
        <fullName evidence="1">Nucleotidyl transferase AbiEii/AbiGii toxin family protein</fullName>
    </submittedName>
</protein>
<name>A0A6B3BUM0_9ACTN</name>
<dbReference type="AlphaFoldDB" id="A0A6B3BUM0"/>
<reference evidence="1" key="1">
    <citation type="submission" date="2020-01" db="EMBL/GenBank/DDBJ databases">
        <title>Insect and environment-associated Actinomycetes.</title>
        <authorList>
            <person name="Currrie C."/>
            <person name="Chevrette M."/>
            <person name="Carlson C."/>
            <person name="Stubbendieck R."/>
            <person name="Wendt-Pienkowski E."/>
        </authorList>
    </citation>
    <scope>NUCLEOTIDE SEQUENCE</scope>
    <source>
        <strain evidence="1">SID12501</strain>
    </source>
</reference>
<sequence length="218" mass="23407">MDPFHARLASIGLGAAAGYGFVLAGGDAVQAHGFLERLSDDVDLFTDIADPVAFSEAVGVVAATYRAAGLTVEVEKSGGVFARFAVADGQGRTAKVEPGCDWRARPPAVLEIGPVLHADDAVANKVTILFGRAAPRDYLDVNAALASGRYSGGQLLELALEHDAGFDPRYVAHALRAVDRWPDREYEVYGINGGQVEDMRRRLRAWAAEILDERLDEK</sequence>
<proteinExistence type="predicted"/>
<dbReference type="GO" id="GO:0016740">
    <property type="term" value="F:transferase activity"/>
    <property type="evidence" value="ECO:0007669"/>
    <property type="project" value="UniProtKB-KW"/>
</dbReference>
<organism evidence="1">
    <name type="scientific">Streptomyces sp. SID12501</name>
    <dbReference type="NCBI Taxonomy" id="2706042"/>
    <lineage>
        <taxon>Bacteria</taxon>
        <taxon>Bacillati</taxon>
        <taxon>Actinomycetota</taxon>
        <taxon>Actinomycetes</taxon>
        <taxon>Kitasatosporales</taxon>
        <taxon>Streptomycetaceae</taxon>
        <taxon>Streptomyces</taxon>
    </lineage>
</organism>